<name>A0A5J9T1Q6_9POAL</name>
<dbReference type="InterPro" id="IPR042160">
    <property type="entry name" value="HD-Zip_IV"/>
</dbReference>
<organism evidence="1 2">
    <name type="scientific">Eragrostis curvula</name>
    <name type="common">weeping love grass</name>
    <dbReference type="NCBI Taxonomy" id="38414"/>
    <lineage>
        <taxon>Eukaryota</taxon>
        <taxon>Viridiplantae</taxon>
        <taxon>Streptophyta</taxon>
        <taxon>Embryophyta</taxon>
        <taxon>Tracheophyta</taxon>
        <taxon>Spermatophyta</taxon>
        <taxon>Magnoliopsida</taxon>
        <taxon>Liliopsida</taxon>
        <taxon>Poales</taxon>
        <taxon>Poaceae</taxon>
        <taxon>PACMAD clade</taxon>
        <taxon>Chloridoideae</taxon>
        <taxon>Eragrostideae</taxon>
        <taxon>Eragrostidinae</taxon>
        <taxon>Eragrostis</taxon>
    </lineage>
</organism>
<reference evidence="1 2" key="1">
    <citation type="journal article" date="2019" name="Sci. Rep.">
        <title>A high-quality genome of Eragrostis curvula grass provides insights into Poaceae evolution and supports new strategies to enhance forage quality.</title>
        <authorList>
            <person name="Carballo J."/>
            <person name="Santos B.A.C.M."/>
            <person name="Zappacosta D."/>
            <person name="Garbus I."/>
            <person name="Selva J.P."/>
            <person name="Gallo C.A."/>
            <person name="Diaz A."/>
            <person name="Albertini E."/>
            <person name="Caccamo M."/>
            <person name="Echenique V."/>
        </authorList>
    </citation>
    <scope>NUCLEOTIDE SEQUENCE [LARGE SCALE GENOMIC DNA]</scope>
    <source>
        <strain evidence="2">cv. Victoria</strain>
        <tissue evidence="1">Leaf</tissue>
    </source>
</reference>
<keyword evidence="2" id="KW-1185">Reference proteome</keyword>
<evidence type="ECO:0000313" key="2">
    <source>
        <dbReference type="Proteomes" id="UP000324897"/>
    </source>
</evidence>
<accession>A0A5J9T1Q6</accession>
<dbReference type="Gramene" id="TVU05316">
    <property type="protein sequence ID" value="TVU05316"/>
    <property type="gene ID" value="EJB05_48474"/>
</dbReference>
<protein>
    <recommendedName>
        <fullName evidence="3">START domain-containing protein</fullName>
    </recommendedName>
</protein>
<evidence type="ECO:0008006" key="3">
    <source>
        <dbReference type="Google" id="ProtNLM"/>
    </source>
</evidence>
<feature type="non-terminal residue" evidence="1">
    <location>
        <position position="1"/>
    </location>
</feature>
<dbReference type="AlphaFoldDB" id="A0A5J9T1Q6"/>
<dbReference type="PANTHER" id="PTHR45654:SF2">
    <property type="entry name" value="HOMEOBOX-LEUCINE ZIPPER PROTEIN TF1"/>
    <property type="match status" value="1"/>
</dbReference>
<evidence type="ECO:0000313" key="1">
    <source>
        <dbReference type="EMBL" id="TVU05316.1"/>
    </source>
</evidence>
<gene>
    <name evidence="1" type="ORF">EJB05_48474</name>
</gene>
<dbReference type="PANTHER" id="PTHR45654">
    <property type="entry name" value="HOMEOBOX-LEUCINE ZIPPER PROTEIN MERISTEM L1"/>
    <property type="match status" value="1"/>
</dbReference>
<dbReference type="OrthoDB" id="1569773at2759"/>
<sequence length="109" mass="12176">MHPTAKVRGRNFLKCSKMASGLLILPITPNSCKVTAIEHVQVDVGIHDLFKPCLSGLLFEARRWVVSMARQCSRIRDVYHVNSSHMGGNGNLQISEYYCLNFSPPTDSN</sequence>
<dbReference type="Proteomes" id="UP000324897">
    <property type="component" value="Unassembled WGS sequence"/>
</dbReference>
<comment type="caution">
    <text evidence="1">The sequence shown here is derived from an EMBL/GenBank/DDBJ whole genome shotgun (WGS) entry which is preliminary data.</text>
</comment>
<dbReference type="EMBL" id="RWGY01000051">
    <property type="protein sequence ID" value="TVU05316.1"/>
    <property type="molecule type" value="Genomic_DNA"/>
</dbReference>
<proteinExistence type="predicted"/>